<dbReference type="GO" id="GO:0032979">
    <property type="term" value="P:protein insertion into mitochondrial inner membrane from matrix"/>
    <property type="evidence" value="ECO:0007669"/>
    <property type="project" value="TreeGrafter"/>
</dbReference>
<dbReference type="WBParaSite" id="EEL_0000126301-mRNA-1">
    <property type="protein sequence ID" value="EEL_0000126301-mRNA-1"/>
    <property type="gene ID" value="EEL_0000126301"/>
</dbReference>
<sequence>MSIHTIPYRIVAKRLGGIVPSTSGRIILNLLPVTRYKNFGDRRNFSSGVHFSIAAELRALPTVQWFERSIKASCSYAQDLIENSGLSSTPLEHLGLYTWWKPSSWYRVFLEYLHTNYDLSWLATVIFGTLIIRVATLYLPVLIFWKRTKFEKAILPFLHRIQSRVGSIVLYSSSVGVSFTQYCGLKQMAEVVYPTWTTSGLLSFTDLTVSDPNFFLPTLTAICFTFASKKWIETLQMQKTVSHWMIGLKPNDTIYPIAACSFFVANNVPSIVCVYWITSSLISSVHATVLRAGAVRFLLHLPGVCSDPTETRRIELLNYVSEMRRSKASETLEVQKRIAEIKQKSDEDKISKSLVKDAENTEFEKDSLFREPWREDAALLSSRIAKLMEQRLQEAAQESVITKTGKPNSVIRTNSRKFEVDKITAG</sequence>
<dbReference type="Proteomes" id="UP000050640">
    <property type="component" value="Unplaced"/>
</dbReference>
<dbReference type="STRING" id="1147741.A0A0R3RIF5"/>
<evidence type="ECO:0000256" key="5">
    <source>
        <dbReference type="SAM" id="Phobius"/>
    </source>
</evidence>
<protein>
    <submittedName>
        <fullName evidence="7">Uncharacterized protein</fullName>
    </submittedName>
</protein>
<keyword evidence="2 5" id="KW-0812">Transmembrane</keyword>
<dbReference type="GO" id="GO:0032977">
    <property type="term" value="F:membrane insertase activity"/>
    <property type="evidence" value="ECO:0007669"/>
    <property type="project" value="InterPro"/>
</dbReference>
<evidence type="ECO:0000256" key="2">
    <source>
        <dbReference type="ARBA" id="ARBA00022692"/>
    </source>
</evidence>
<feature type="transmembrane region" description="Helical" evidence="5">
    <location>
        <begin position="119"/>
        <end position="145"/>
    </location>
</feature>
<reference evidence="7" key="1">
    <citation type="submission" date="2017-02" db="UniProtKB">
        <authorList>
            <consortium name="WormBaseParasite"/>
        </authorList>
    </citation>
    <scope>IDENTIFICATION</scope>
</reference>
<dbReference type="AlphaFoldDB" id="A0A0R3RIF5"/>
<proteinExistence type="predicted"/>
<keyword evidence="6" id="KW-1185">Reference proteome</keyword>
<evidence type="ECO:0000313" key="6">
    <source>
        <dbReference type="Proteomes" id="UP000050640"/>
    </source>
</evidence>
<organism evidence="6 7">
    <name type="scientific">Elaeophora elaphi</name>
    <dbReference type="NCBI Taxonomy" id="1147741"/>
    <lineage>
        <taxon>Eukaryota</taxon>
        <taxon>Metazoa</taxon>
        <taxon>Ecdysozoa</taxon>
        <taxon>Nematoda</taxon>
        <taxon>Chromadorea</taxon>
        <taxon>Rhabditida</taxon>
        <taxon>Spirurina</taxon>
        <taxon>Spiruromorpha</taxon>
        <taxon>Filarioidea</taxon>
        <taxon>Onchocercidae</taxon>
        <taxon>Elaeophora</taxon>
    </lineage>
</organism>
<dbReference type="GO" id="GO:0005743">
    <property type="term" value="C:mitochondrial inner membrane"/>
    <property type="evidence" value="ECO:0007669"/>
    <property type="project" value="TreeGrafter"/>
</dbReference>
<keyword evidence="4 5" id="KW-0472">Membrane</keyword>
<comment type="subcellular location">
    <subcellularLocation>
        <location evidence="1">Membrane</location>
        <topology evidence="1">Multi-pass membrane protein</topology>
    </subcellularLocation>
</comment>
<evidence type="ECO:0000256" key="4">
    <source>
        <dbReference type="ARBA" id="ARBA00023136"/>
    </source>
</evidence>
<evidence type="ECO:0000256" key="1">
    <source>
        <dbReference type="ARBA" id="ARBA00004141"/>
    </source>
</evidence>
<dbReference type="PANTHER" id="PTHR12428:SF66">
    <property type="entry name" value="MITOCHONDRIAL INNER MEMBRANE PROTEIN OXA1L"/>
    <property type="match status" value="1"/>
</dbReference>
<dbReference type="PANTHER" id="PTHR12428">
    <property type="entry name" value="OXA1"/>
    <property type="match status" value="1"/>
</dbReference>
<name>A0A0R3RIF5_9BILA</name>
<dbReference type="InterPro" id="IPR001708">
    <property type="entry name" value="YidC/ALB3/OXA1/COX18"/>
</dbReference>
<evidence type="ECO:0000313" key="7">
    <source>
        <dbReference type="WBParaSite" id="EEL_0000126301-mRNA-1"/>
    </source>
</evidence>
<evidence type="ECO:0000256" key="3">
    <source>
        <dbReference type="ARBA" id="ARBA00022989"/>
    </source>
</evidence>
<accession>A0A0R3RIF5</accession>
<keyword evidence="3 5" id="KW-1133">Transmembrane helix</keyword>